<proteinExistence type="predicted"/>
<dbReference type="InterPro" id="IPR048567">
    <property type="entry name" value="CyanoTRADDas_TM"/>
</dbReference>
<dbReference type="EMBL" id="ADVG01000005">
    <property type="protein sequence ID" value="EFH80630.1"/>
    <property type="molecule type" value="Genomic_DNA"/>
</dbReference>
<keyword evidence="1" id="KW-1133">Transmembrane helix</keyword>
<dbReference type="AlphaFoldDB" id="D6U6L9"/>
<dbReference type="Pfam" id="PF20712">
    <property type="entry name" value="CyanoTRADDas_TM"/>
    <property type="match status" value="1"/>
</dbReference>
<gene>
    <name evidence="3" type="ORF">Krac_1245</name>
</gene>
<feature type="domain" description="Cyanobacterial TRADD-N associated 2 transmembrane" evidence="2">
    <location>
        <begin position="138"/>
        <end position="204"/>
    </location>
</feature>
<reference evidence="3 4" key="1">
    <citation type="journal article" date="2011" name="Stand. Genomic Sci.">
        <title>Non-contiguous finished genome sequence and contextual data of the filamentous soil bacterium Ktedonobacter racemifer type strain (SOSP1-21).</title>
        <authorList>
            <person name="Chang Y.J."/>
            <person name="Land M."/>
            <person name="Hauser L."/>
            <person name="Chertkov O."/>
            <person name="Del Rio T.G."/>
            <person name="Nolan M."/>
            <person name="Copeland A."/>
            <person name="Tice H."/>
            <person name="Cheng J.F."/>
            <person name="Lucas S."/>
            <person name="Han C."/>
            <person name="Goodwin L."/>
            <person name="Pitluck S."/>
            <person name="Ivanova N."/>
            <person name="Ovchinikova G."/>
            <person name="Pati A."/>
            <person name="Chen A."/>
            <person name="Palaniappan K."/>
            <person name="Mavromatis K."/>
            <person name="Liolios K."/>
            <person name="Brettin T."/>
            <person name="Fiebig A."/>
            <person name="Rohde M."/>
            <person name="Abt B."/>
            <person name="Goker M."/>
            <person name="Detter J.C."/>
            <person name="Woyke T."/>
            <person name="Bristow J."/>
            <person name="Eisen J.A."/>
            <person name="Markowitz V."/>
            <person name="Hugenholtz P."/>
            <person name="Kyrpides N.C."/>
            <person name="Klenk H.P."/>
            <person name="Lapidus A."/>
        </authorList>
    </citation>
    <scope>NUCLEOTIDE SEQUENCE [LARGE SCALE GENOMIC DNA]</scope>
    <source>
        <strain evidence="4">DSM 44963</strain>
    </source>
</reference>
<evidence type="ECO:0000313" key="3">
    <source>
        <dbReference type="EMBL" id="EFH80630.1"/>
    </source>
</evidence>
<name>D6U6L9_KTERA</name>
<dbReference type="Proteomes" id="UP000004508">
    <property type="component" value="Unassembled WGS sequence"/>
</dbReference>
<dbReference type="RefSeq" id="WP_007923346.1">
    <property type="nucleotide sequence ID" value="NZ_ADVG01000005.1"/>
</dbReference>
<dbReference type="OrthoDB" id="5624534at2"/>
<dbReference type="InParanoid" id="D6U6L9"/>
<organism evidence="3 4">
    <name type="scientific">Ktedonobacter racemifer DSM 44963</name>
    <dbReference type="NCBI Taxonomy" id="485913"/>
    <lineage>
        <taxon>Bacteria</taxon>
        <taxon>Bacillati</taxon>
        <taxon>Chloroflexota</taxon>
        <taxon>Ktedonobacteria</taxon>
        <taxon>Ktedonobacterales</taxon>
        <taxon>Ktedonobacteraceae</taxon>
        <taxon>Ktedonobacter</taxon>
    </lineage>
</organism>
<keyword evidence="1" id="KW-0812">Transmembrane</keyword>
<feature type="transmembrane region" description="Helical" evidence="1">
    <location>
        <begin position="150"/>
        <end position="169"/>
    </location>
</feature>
<evidence type="ECO:0000313" key="4">
    <source>
        <dbReference type="Proteomes" id="UP000004508"/>
    </source>
</evidence>
<evidence type="ECO:0000259" key="2">
    <source>
        <dbReference type="Pfam" id="PF20712"/>
    </source>
</evidence>
<comment type="caution">
    <text evidence="3">The sequence shown here is derived from an EMBL/GenBank/DDBJ whole genome shotgun (WGS) entry which is preliminary data.</text>
</comment>
<feature type="transmembrane region" description="Helical" evidence="1">
    <location>
        <begin position="175"/>
        <end position="196"/>
    </location>
</feature>
<sequence length="263" mass="29072">MSQNSSTNPEDLAKSIDQLEVLIQQQVVSQNQSTLQNIRTFENLSEQLTKLAEVSEDQMDLLKEQLAYQQQSATVLSNMTSQQVSAQQENTQVLKELLKQSKSPLSQAVANIAGVNPGNIQEVAASQLAIINSYYQSGLEQSRQSLRWSLVWCGIGFGFFLTAVGIVLFQKSLEISIISVISGAIIEVSASTYLLLHRRASDQLSTFRSSLESTQWILLANSMCENLEGEIKQNTRSEIIRVIVNGAIHKQSPTPPSEDKKSL</sequence>
<keyword evidence="1" id="KW-0472">Membrane</keyword>
<evidence type="ECO:0000256" key="1">
    <source>
        <dbReference type="SAM" id="Phobius"/>
    </source>
</evidence>
<accession>D6U6L9</accession>
<keyword evidence="4" id="KW-1185">Reference proteome</keyword>
<protein>
    <recommendedName>
        <fullName evidence="2">Cyanobacterial TRADD-N associated 2 transmembrane domain-containing protein</fullName>
    </recommendedName>
</protein>